<evidence type="ECO:0000256" key="1">
    <source>
        <dbReference type="SAM" id="SignalP"/>
    </source>
</evidence>
<evidence type="ECO:0008006" key="4">
    <source>
        <dbReference type="Google" id="ProtNLM"/>
    </source>
</evidence>
<evidence type="ECO:0000313" key="2">
    <source>
        <dbReference type="EMBL" id="TIX50338.1"/>
    </source>
</evidence>
<reference evidence="2 3" key="1">
    <citation type="submission" date="2019-04" db="EMBL/GenBank/DDBJ databases">
        <title>Altererythrobacter aquimixticola sp. nov., isolated from sediment of junction between the ocean and a freshwater spring.</title>
        <authorList>
            <person name="Yoon J.-H."/>
        </authorList>
    </citation>
    <scope>NUCLEOTIDE SEQUENCE [LARGE SCALE GENOMIC DNA]</scope>
    <source>
        <strain evidence="2 3">SSKS-13</strain>
    </source>
</reference>
<keyword evidence="1" id="KW-0732">Signal</keyword>
<dbReference type="Proteomes" id="UP000309389">
    <property type="component" value="Unassembled WGS sequence"/>
</dbReference>
<dbReference type="RefSeq" id="WP_136693357.1">
    <property type="nucleotide sequence ID" value="NZ_SSHH01000002.1"/>
</dbReference>
<dbReference type="AlphaFoldDB" id="A0A4T3F4A5"/>
<feature type="signal peptide" evidence="1">
    <location>
        <begin position="1"/>
        <end position="20"/>
    </location>
</feature>
<protein>
    <recommendedName>
        <fullName evidence="4">DUF3617 family protein</fullName>
    </recommendedName>
</protein>
<evidence type="ECO:0000313" key="3">
    <source>
        <dbReference type="Proteomes" id="UP000309389"/>
    </source>
</evidence>
<accession>A0A4T3F4A5</accession>
<proteinExistence type="predicted"/>
<dbReference type="EMBL" id="SSHH01000002">
    <property type="protein sequence ID" value="TIX50338.1"/>
    <property type="molecule type" value="Genomic_DNA"/>
</dbReference>
<gene>
    <name evidence="2" type="ORF">E5222_08640</name>
</gene>
<organism evidence="2 3">
    <name type="scientific">Alteraurantiacibacter aquimixticola</name>
    <dbReference type="NCBI Taxonomy" id="2489173"/>
    <lineage>
        <taxon>Bacteria</taxon>
        <taxon>Pseudomonadati</taxon>
        <taxon>Pseudomonadota</taxon>
        <taxon>Alphaproteobacteria</taxon>
        <taxon>Sphingomonadales</taxon>
        <taxon>Erythrobacteraceae</taxon>
        <taxon>Alteraurantiacibacter</taxon>
    </lineage>
</organism>
<feature type="chain" id="PRO_5020931185" description="DUF3617 family protein" evidence="1">
    <location>
        <begin position="21"/>
        <end position="194"/>
    </location>
</feature>
<sequence length="194" mass="21760">MKRQLFLACAGLAALVPVIAAEAPLRAQETVVNESAQPERRRPHLGLDAVYTTPFRAMEEARRPESMGQVRIRQRVIIRVSPSPPDSRDRMLSLAPRNEAGSSVREVRHDDCVEVDDIVGVEPTSDNRLVLFMENRQVLKATLNRSCTARAFYSGFYVERNEDGRLCVARDQLQSRAGQSCLVEELNRLVITGN</sequence>
<dbReference type="OrthoDB" id="7596012at2"/>
<comment type="caution">
    <text evidence="2">The sequence shown here is derived from an EMBL/GenBank/DDBJ whole genome shotgun (WGS) entry which is preliminary data.</text>
</comment>
<name>A0A4T3F4A5_9SPHN</name>
<keyword evidence="3" id="KW-1185">Reference proteome</keyword>